<feature type="domain" description="Calcineurin-like phosphoesterase" evidence="1">
    <location>
        <begin position="1"/>
        <end position="196"/>
    </location>
</feature>
<proteinExistence type="predicted"/>
<dbReference type="SUPFAM" id="SSF56300">
    <property type="entry name" value="Metallo-dependent phosphatases"/>
    <property type="match status" value="1"/>
</dbReference>
<gene>
    <name evidence="2" type="ORF">A7312_27320</name>
</gene>
<dbReference type="CDD" id="cd00144">
    <property type="entry name" value="MPP_PPP_family"/>
    <property type="match status" value="1"/>
</dbReference>
<dbReference type="InterPro" id="IPR050126">
    <property type="entry name" value="Ap4A_hydrolase"/>
</dbReference>
<dbReference type="PANTHER" id="PTHR42850">
    <property type="entry name" value="METALLOPHOSPHOESTERASE"/>
    <property type="match status" value="1"/>
</dbReference>
<dbReference type="InterPro" id="IPR004843">
    <property type="entry name" value="Calcineurin-like_PHP"/>
</dbReference>
<protein>
    <submittedName>
        <fullName evidence="2">Metallophosphoesterase</fullName>
    </submittedName>
</protein>
<comment type="caution">
    <text evidence="2">The sequence shown here is derived from an EMBL/GenBank/DDBJ whole genome shotgun (WGS) entry which is preliminary data.</text>
</comment>
<dbReference type="Pfam" id="PF00149">
    <property type="entry name" value="Metallophos"/>
    <property type="match status" value="1"/>
</dbReference>
<reference evidence="3" key="1">
    <citation type="submission" date="2016-05" db="EMBL/GenBank/DDBJ databases">
        <title>Whole genome shotgun sequencing of cultured foodborne pathogen.</title>
        <authorList>
            <person name="Zheng J."/>
            <person name="Timme R."/>
            <person name="Allard M."/>
            <person name="Strain E."/>
            <person name="Luo Y."/>
            <person name="Brown E."/>
        </authorList>
    </citation>
    <scope>NUCLEOTIDE SEQUENCE [LARGE SCALE GENOMIC DNA]</scope>
    <source>
        <strain evidence="3">CFSAN034343</strain>
    </source>
</reference>
<evidence type="ECO:0000313" key="3">
    <source>
        <dbReference type="Proteomes" id="UP000094974"/>
    </source>
</evidence>
<dbReference type="PANTHER" id="PTHR42850:SF4">
    <property type="entry name" value="ZINC-DEPENDENT ENDOPOLYPHOSPHATASE"/>
    <property type="match status" value="1"/>
</dbReference>
<name>A0ABX2ZFN6_PAEPO</name>
<evidence type="ECO:0000259" key="1">
    <source>
        <dbReference type="Pfam" id="PF00149"/>
    </source>
</evidence>
<dbReference type="InterPro" id="IPR029052">
    <property type="entry name" value="Metallo-depent_PP-like"/>
</dbReference>
<organism evidence="2 3">
    <name type="scientific">Paenibacillus polymyxa</name>
    <name type="common">Bacillus polymyxa</name>
    <dbReference type="NCBI Taxonomy" id="1406"/>
    <lineage>
        <taxon>Bacteria</taxon>
        <taxon>Bacillati</taxon>
        <taxon>Bacillota</taxon>
        <taxon>Bacilli</taxon>
        <taxon>Bacillales</taxon>
        <taxon>Paenibacillaceae</taxon>
        <taxon>Paenibacillus</taxon>
    </lineage>
</organism>
<accession>A0ABX2ZFN6</accession>
<dbReference type="EMBL" id="LYND01000126">
    <property type="protein sequence ID" value="ODA09128.1"/>
    <property type="molecule type" value="Genomic_DNA"/>
</dbReference>
<dbReference type="RefSeq" id="WP_068939674.1">
    <property type="nucleotide sequence ID" value="NZ_LYND01000126.1"/>
</dbReference>
<dbReference type="Proteomes" id="UP000094974">
    <property type="component" value="Unassembled WGS sequence"/>
</dbReference>
<keyword evidence="3" id="KW-1185">Reference proteome</keyword>
<dbReference type="Gene3D" id="3.60.21.10">
    <property type="match status" value="1"/>
</dbReference>
<evidence type="ECO:0000313" key="2">
    <source>
        <dbReference type="EMBL" id="ODA09128.1"/>
    </source>
</evidence>
<sequence>MKQLVISDMHGCYEEFNKLVKKAKYEPEQDKLILLGDYVDRGQKSRQMVEQVMQLCNEWGVIALQGNHDDMFVSAINNDNEELDAQWLNNGGFQTVESYCGISFFEEGFEWEQYIKAKEFIRKHYQHHIDFLESLTLYHETDKYIFVHAGVNPFYEDWRNQPESDFIWIRDIFFNNKTGLDKTVVFGHTPCIHLHDREDIWFDPKGDKIGIDGACAYGLQLNLLEITEEGTYIEHCVRRGEIHD</sequence>